<keyword evidence="4" id="KW-0138">CF(0)</keyword>
<dbReference type="STRING" id="280699.M1V950"/>
<proteinExistence type="inferred from homology"/>
<keyword evidence="8" id="KW-0472">Membrane</keyword>
<dbReference type="Proteomes" id="UP000007014">
    <property type="component" value="Chromosome 14"/>
</dbReference>
<dbReference type="GO" id="GO:0031966">
    <property type="term" value="C:mitochondrial membrane"/>
    <property type="evidence" value="ECO:0007669"/>
    <property type="project" value="UniProtKB-SubCell"/>
</dbReference>
<dbReference type="InterPro" id="IPR006808">
    <property type="entry name" value="ATP_synth_F0_gsu_mt"/>
</dbReference>
<dbReference type="EMBL" id="AP006496">
    <property type="protein sequence ID" value="BAM81204.1"/>
    <property type="molecule type" value="Genomic_DNA"/>
</dbReference>
<dbReference type="GO" id="GO:0045259">
    <property type="term" value="C:proton-transporting ATP synthase complex"/>
    <property type="evidence" value="ECO:0007669"/>
    <property type="project" value="UniProtKB-KW"/>
</dbReference>
<evidence type="ECO:0000313" key="11">
    <source>
        <dbReference type="Proteomes" id="UP000007014"/>
    </source>
</evidence>
<dbReference type="AlphaFoldDB" id="M1V950"/>
<evidence type="ECO:0000256" key="5">
    <source>
        <dbReference type="ARBA" id="ARBA00022781"/>
    </source>
</evidence>
<evidence type="ECO:0000256" key="3">
    <source>
        <dbReference type="ARBA" id="ARBA00022448"/>
    </source>
</evidence>
<accession>M1V950</accession>
<dbReference type="Gramene" id="CMN078CT">
    <property type="protein sequence ID" value="CMN078CT"/>
    <property type="gene ID" value="CMN078C"/>
</dbReference>
<keyword evidence="11" id="KW-1185">Reference proteome</keyword>
<keyword evidence="9" id="KW-0066">ATP synthesis</keyword>
<name>M1V950_CYAM1</name>
<gene>
    <name evidence="10" type="ORF">CYME_CMN078C</name>
</gene>
<evidence type="ECO:0000256" key="7">
    <source>
        <dbReference type="ARBA" id="ARBA00023128"/>
    </source>
</evidence>
<dbReference type="HOGENOM" id="CLU_2323772_0_0_1"/>
<keyword evidence="3" id="KW-0813">Transport</keyword>
<organism evidence="10 11">
    <name type="scientific">Cyanidioschyzon merolae (strain NIES-3377 / 10D)</name>
    <name type="common">Unicellular red alga</name>
    <dbReference type="NCBI Taxonomy" id="280699"/>
    <lineage>
        <taxon>Eukaryota</taxon>
        <taxon>Rhodophyta</taxon>
        <taxon>Bangiophyceae</taxon>
        <taxon>Cyanidiales</taxon>
        <taxon>Cyanidiaceae</taxon>
        <taxon>Cyanidioschyzon</taxon>
    </lineage>
</organism>
<evidence type="ECO:0000256" key="6">
    <source>
        <dbReference type="ARBA" id="ARBA00023065"/>
    </source>
</evidence>
<evidence type="ECO:0000313" key="10">
    <source>
        <dbReference type="EMBL" id="BAM81204.1"/>
    </source>
</evidence>
<keyword evidence="7" id="KW-0496">Mitochondrion</keyword>
<evidence type="ECO:0000256" key="9">
    <source>
        <dbReference type="ARBA" id="ARBA00023310"/>
    </source>
</evidence>
<evidence type="ECO:0000256" key="4">
    <source>
        <dbReference type="ARBA" id="ARBA00022547"/>
    </source>
</evidence>
<evidence type="ECO:0000256" key="1">
    <source>
        <dbReference type="ARBA" id="ARBA00004325"/>
    </source>
</evidence>
<sequence length="99" mass="11256">MSGSLWKQLLTRGSSWIEPSASPEAWETTAELRRKLLYTHLNALPARWQAAQNEFRALLDKMRAKQVTVEEAGWFGVRCVELYAFYCLGVVIGARSLQP</sequence>
<dbReference type="OrthoDB" id="437at2759"/>
<comment type="subcellular location">
    <subcellularLocation>
        <location evidence="1">Mitochondrion membrane</location>
    </subcellularLocation>
</comment>
<dbReference type="RefSeq" id="XP_005537240.1">
    <property type="nucleotide sequence ID" value="XM_005537183.1"/>
</dbReference>
<dbReference type="GO" id="GO:0015078">
    <property type="term" value="F:proton transmembrane transporter activity"/>
    <property type="evidence" value="ECO:0007669"/>
    <property type="project" value="InterPro"/>
</dbReference>
<dbReference type="GeneID" id="16995293"/>
<comment type="similarity">
    <text evidence="2">Belongs to the ATPase g subunit family.</text>
</comment>
<keyword evidence="5" id="KW-0375">Hydrogen ion transport</keyword>
<evidence type="ECO:0000256" key="8">
    <source>
        <dbReference type="ARBA" id="ARBA00023136"/>
    </source>
</evidence>
<dbReference type="KEGG" id="cme:CYME_CMN078C"/>
<reference evidence="10 11" key="1">
    <citation type="journal article" date="2004" name="Nature">
        <title>Genome sequence of the ultrasmall unicellular red alga Cyanidioschyzon merolae 10D.</title>
        <authorList>
            <person name="Matsuzaki M."/>
            <person name="Misumi O."/>
            <person name="Shin-i T."/>
            <person name="Maruyama S."/>
            <person name="Takahara M."/>
            <person name="Miyagishima S."/>
            <person name="Mori T."/>
            <person name="Nishida K."/>
            <person name="Yagisawa F."/>
            <person name="Nishida K."/>
            <person name="Yoshida Y."/>
            <person name="Nishimura Y."/>
            <person name="Nakao S."/>
            <person name="Kobayashi T."/>
            <person name="Momoyama Y."/>
            <person name="Higashiyama T."/>
            <person name="Minoda A."/>
            <person name="Sano M."/>
            <person name="Nomoto H."/>
            <person name="Oishi K."/>
            <person name="Hayashi H."/>
            <person name="Ohta F."/>
            <person name="Nishizaka S."/>
            <person name="Haga S."/>
            <person name="Miura S."/>
            <person name="Morishita T."/>
            <person name="Kabeya Y."/>
            <person name="Terasawa K."/>
            <person name="Suzuki Y."/>
            <person name="Ishii Y."/>
            <person name="Asakawa S."/>
            <person name="Takano H."/>
            <person name="Ohta N."/>
            <person name="Kuroiwa H."/>
            <person name="Tanaka K."/>
            <person name="Shimizu N."/>
            <person name="Sugano S."/>
            <person name="Sato N."/>
            <person name="Nozaki H."/>
            <person name="Ogasawara N."/>
            <person name="Kohara Y."/>
            <person name="Kuroiwa T."/>
        </authorList>
    </citation>
    <scope>NUCLEOTIDE SEQUENCE [LARGE SCALE GENOMIC DNA]</scope>
    <source>
        <strain evidence="10 11">10D</strain>
    </source>
</reference>
<protein>
    <submittedName>
        <fullName evidence="10">Uncharacterized protein</fullName>
    </submittedName>
</protein>
<dbReference type="Pfam" id="PF04718">
    <property type="entry name" value="ATP-synt_G"/>
    <property type="match status" value="1"/>
</dbReference>
<dbReference type="PANTHER" id="PTHR12386">
    <property type="entry name" value="ATP SYNTHASE SUBUNIT"/>
    <property type="match status" value="1"/>
</dbReference>
<dbReference type="OMA" id="ALECYLW"/>
<dbReference type="GO" id="GO:0015986">
    <property type="term" value="P:proton motive force-driven ATP synthesis"/>
    <property type="evidence" value="ECO:0007669"/>
    <property type="project" value="InterPro"/>
</dbReference>
<keyword evidence="6" id="KW-0406">Ion transport</keyword>
<evidence type="ECO:0000256" key="2">
    <source>
        <dbReference type="ARBA" id="ARBA00005699"/>
    </source>
</evidence>
<reference evidence="10 11" key="2">
    <citation type="journal article" date="2007" name="BMC Biol.">
        <title>A 100%-complete sequence reveals unusually simple genomic features in the hot-spring red alga Cyanidioschyzon merolae.</title>
        <authorList>
            <person name="Nozaki H."/>
            <person name="Takano H."/>
            <person name="Misumi O."/>
            <person name="Terasawa K."/>
            <person name="Matsuzaki M."/>
            <person name="Maruyama S."/>
            <person name="Nishida K."/>
            <person name="Yagisawa F."/>
            <person name="Yoshida Y."/>
            <person name="Fujiwara T."/>
            <person name="Takio S."/>
            <person name="Tamura K."/>
            <person name="Chung S.J."/>
            <person name="Nakamura S."/>
            <person name="Kuroiwa H."/>
            <person name="Tanaka K."/>
            <person name="Sato N."/>
            <person name="Kuroiwa T."/>
        </authorList>
    </citation>
    <scope>NUCLEOTIDE SEQUENCE [LARGE SCALE GENOMIC DNA]</scope>
    <source>
        <strain evidence="10 11">10D</strain>
    </source>
</reference>